<dbReference type="EMBL" id="CAJQZC010000001">
    <property type="protein sequence ID" value="CAG4886648.1"/>
    <property type="molecule type" value="Genomic_DNA"/>
</dbReference>
<organism evidence="2 3">
    <name type="scientific">Paraburkholderia saeva</name>
    <dbReference type="NCBI Taxonomy" id="2777537"/>
    <lineage>
        <taxon>Bacteria</taxon>
        <taxon>Pseudomonadati</taxon>
        <taxon>Pseudomonadota</taxon>
        <taxon>Betaproteobacteria</taxon>
        <taxon>Burkholderiales</taxon>
        <taxon>Burkholderiaceae</taxon>
        <taxon>Paraburkholderia</taxon>
    </lineage>
</organism>
<evidence type="ECO:0000256" key="1">
    <source>
        <dbReference type="SAM" id="Coils"/>
    </source>
</evidence>
<protein>
    <submittedName>
        <fullName evidence="2">Uncharacterized protein</fullName>
    </submittedName>
</protein>
<dbReference type="Proteomes" id="UP000789704">
    <property type="component" value="Unassembled WGS sequence"/>
</dbReference>
<name>A0A9N8X0Q1_9BURK</name>
<feature type="coiled-coil region" evidence="1">
    <location>
        <begin position="213"/>
        <end position="240"/>
    </location>
</feature>
<accession>A0A9N8X0Q1</accession>
<evidence type="ECO:0000313" key="2">
    <source>
        <dbReference type="EMBL" id="CAG4886648.1"/>
    </source>
</evidence>
<sequence>MTITIFNDSRRATLRRELPDWTLDDRTVTWLWMVLRDIDREQRLGLTGLDNDKFGMQAMYQDMAAIVRRCGLANPLHDQRTTQLLNAEDLQWIEKRGRQINWLIHEIEKKYETPRSECPPGLNQREAAVALIDSWNIPITDKQRRLARLKSDWNHHLELDRHYAWFKNGKEKQKCEAAWDWYQKEHARSLHASARFSKLHDILFFLDTQDFSLEERQFHIEKIKQELKRQQARANLKDKKQSNFALSEEVRDQLEGLVAQYGLTRRQIIERLIRNAAINGLDGERAPDAPT</sequence>
<dbReference type="AlphaFoldDB" id="A0A9N8X0Q1"/>
<dbReference type="RefSeq" id="WP_228874315.1">
    <property type="nucleotide sequence ID" value="NZ_CAJQZC010000001.1"/>
</dbReference>
<proteinExistence type="predicted"/>
<gene>
    <name evidence="2" type="ORF">LMG31841_00234</name>
</gene>
<reference evidence="2" key="1">
    <citation type="submission" date="2021-04" db="EMBL/GenBank/DDBJ databases">
        <authorList>
            <person name="Vanwijnsberghe S."/>
        </authorList>
    </citation>
    <scope>NUCLEOTIDE SEQUENCE</scope>
    <source>
        <strain evidence="2">LMG 31841</strain>
    </source>
</reference>
<keyword evidence="3" id="KW-1185">Reference proteome</keyword>
<keyword evidence="1" id="KW-0175">Coiled coil</keyword>
<comment type="caution">
    <text evidence="2">The sequence shown here is derived from an EMBL/GenBank/DDBJ whole genome shotgun (WGS) entry which is preliminary data.</text>
</comment>
<evidence type="ECO:0000313" key="3">
    <source>
        <dbReference type="Proteomes" id="UP000789704"/>
    </source>
</evidence>